<feature type="domain" description="N-acetyltransferase" evidence="1">
    <location>
        <begin position="15"/>
        <end position="181"/>
    </location>
</feature>
<evidence type="ECO:0000259" key="1">
    <source>
        <dbReference type="PROSITE" id="PS51186"/>
    </source>
</evidence>
<dbReference type="RefSeq" id="WP_379591087.1">
    <property type="nucleotide sequence ID" value="NZ_JBHTKK010000004.1"/>
</dbReference>
<comment type="caution">
    <text evidence="2">The sequence shown here is derived from an EMBL/GenBank/DDBJ whole genome shotgun (WGS) entry which is preliminary data.</text>
</comment>
<dbReference type="EC" id="2.3.-.-" evidence="2"/>
<dbReference type="PANTHER" id="PTHR43415:SF3">
    <property type="entry name" value="GNAT-FAMILY ACETYLTRANSFERASE"/>
    <property type="match status" value="1"/>
</dbReference>
<dbReference type="Pfam" id="PF13302">
    <property type="entry name" value="Acetyltransf_3"/>
    <property type="match status" value="1"/>
</dbReference>
<dbReference type="InterPro" id="IPR016181">
    <property type="entry name" value="Acyl_CoA_acyltransferase"/>
</dbReference>
<organism evidence="2 3">
    <name type="scientific">Oceanobacillus locisalsi</name>
    <dbReference type="NCBI Taxonomy" id="546107"/>
    <lineage>
        <taxon>Bacteria</taxon>
        <taxon>Bacillati</taxon>
        <taxon>Bacillota</taxon>
        <taxon>Bacilli</taxon>
        <taxon>Bacillales</taxon>
        <taxon>Bacillaceae</taxon>
        <taxon>Oceanobacillus</taxon>
    </lineage>
</organism>
<dbReference type="PROSITE" id="PS51186">
    <property type="entry name" value="GNAT"/>
    <property type="match status" value="1"/>
</dbReference>
<gene>
    <name evidence="2" type="ORF">ACFQ19_05320</name>
</gene>
<reference evidence="3" key="1">
    <citation type="journal article" date="2019" name="Int. J. Syst. Evol. Microbiol.">
        <title>The Global Catalogue of Microorganisms (GCM) 10K type strain sequencing project: providing services to taxonomists for standard genome sequencing and annotation.</title>
        <authorList>
            <consortium name="The Broad Institute Genomics Platform"/>
            <consortium name="The Broad Institute Genome Sequencing Center for Infectious Disease"/>
            <person name="Wu L."/>
            <person name="Ma J."/>
        </authorList>
    </citation>
    <scope>NUCLEOTIDE SEQUENCE [LARGE SCALE GENOMIC DNA]</scope>
    <source>
        <strain evidence="3">CCUG 56608</strain>
    </source>
</reference>
<proteinExistence type="predicted"/>
<keyword evidence="2" id="KW-0012">Acyltransferase</keyword>
<dbReference type="Proteomes" id="UP001597041">
    <property type="component" value="Unassembled WGS sequence"/>
</dbReference>
<keyword evidence="3" id="KW-1185">Reference proteome</keyword>
<dbReference type="InterPro" id="IPR000182">
    <property type="entry name" value="GNAT_dom"/>
</dbReference>
<name>A0ABW3NCP0_9BACI</name>
<dbReference type="Gene3D" id="3.40.630.30">
    <property type="match status" value="1"/>
</dbReference>
<accession>A0ABW3NCP0</accession>
<evidence type="ECO:0000313" key="3">
    <source>
        <dbReference type="Proteomes" id="UP001597041"/>
    </source>
</evidence>
<dbReference type="PANTHER" id="PTHR43415">
    <property type="entry name" value="SPERMIDINE N(1)-ACETYLTRANSFERASE"/>
    <property type="match status" value="1"/>
</dbReference>
<protein>
    <submittedName>
        <fullName evidence="2">GNAT family N-acetyltransferase</fullName>
        <ecNumber evidence="2">2.3.-.-</ecNumber>
    </submittedName>
</protein>
<sequence>MVYLGYKPLLEGEKVQLRPFKEVDFPFIKKCLTDPEVLKLTGSDMDFDWEEEKDIIYEWYQTRHLETDRLDLAIIDKMLGICVGEAVVNLYDETNHSMNYRILIGPEGRDRGLGTEATQLIIDYVFHNTTLHQLTLDVLDFNPRARHVYEKIGFVKNGVQENELQFEDEWIDAVHMYLPREDWLRRTT</sequence>
<evidence type="ECO:0000313" key="2">
    <source>
        <dbReference type="EMBL" id="MFD1065437.1"/>
    </source>
</evidence>
<keyword evidence="2" id="KW-0808">Transferase</keyword>
<dbReference type="EMBL" id="JBHTKK010000004">
    <property type="protein sequence ID" value="MFD1065437.1"/>
    <property type="molecule type" value="Genomic_DNA"/>
</dbReference>
<dbReference type="SUPFAM" id="SSF55729">
    <property type="entry name" value="Acyl-CoA N-acyltransferases (Nat)"/>
    <property type="match status" value="1"/>
</dbReference>
<dbReference type="GO" id="GO:0016746">
    <property type="term" value="F:acyltransferase activity"/>
    <property type="evidence" value="ECO:0007669"/>
    <property type="project" value="UniProtKB-KW"/>
</dbReference>